<name>A0ABW1RDA9_9LACO</name>
<dbReference type="Proteomes" id="UP001596289">
    <property type="component" value="Unassembled WGS sequence"/>
</dbReference>
<dbReference type="RefSeq" id="WP_125552540.1">
    <property type="nucleotide sequence ID" value="NZ_JBHSSL010000042.1"/>
</dbReference>
<keyword evidence="2" id="KW-1185">Reference proteome</keyword>
<accession>A0ABW1RDA9</accession>
<organism evidence="1 2">
    <name type="scientific">Loigolactobacillus jiayinensis</name>
    <dbReference type="NCBI Taxonomy" id="2486016"/>
    <lineage>
        <taxon>Bacteria</taxon>
        <taxon>Bacillati</taxon>
        <taxon>Bacillota</taxon>
        <taxon>Bacilli</taxon>
        <taxon>Lactobacillales</taxon>
        <taxon>Lactobacillaceae</taxon>
        <taxon>Loigolactobacillus</taxon>
    </lineage>
</organism>
<comment type="caution">
    <text evidence="1">The sequence shown here is derived from an EMBL/GenBank/DDBJ whole genome shotgun (WGS) entry which is preliminary data.</text>
</comment>
<sequence>MNLDKPSKDIQDRISQDDLLTNIGYEWSNEAQLYYDAWSFELVPLNEKQAHLLAKRIMEKS</sequence>
<evidence type="ECO:0000313" key="1">
    <source>
        <dbReference type="EMBL" id="MFC6170477.1"/>
    </source>
</evidence>
<dbReference type="EMBL" id="JBHSSL010000042">
    <property type="protein sequence ID" value="MFC6170477.1"/>
    <property type="molecule type" value="Genomic_DNA"/>
</dbReference>
<reference evidence="2" key="1">
    <citation type="journal article" date="2019" name="Int. J. Syst. Evol. Microbiol.">
        <title>The Global Catalogue of Microorganisms (GCM) 10K type strain sequencing project: providing services to taxonomists for standard genome sequencing and annotation.</title>
        <authorList>
            <consortium name="The Broad Institute Genomics Platform"/>
            <consortium name="The Broad Institute Genome Sequencing Center for Infectious Disease"/>
            <person name="Wu L."/>
            <person name="Ma J."/>
        </authorList>
    </citation>
    <scope>NUCLEOTIDE SEQUENCE [LARGE SCALE GENOMIC DNA]</scope>
    <source>
        <strain evidence="2">CCM 8904</strain>
    </source>
</reference>
<gene>
    <name evidence="1" type="ORF">ACFQGP_07795</name>
</gene>
<proteinExistence type="predicted"/>
<protein>
    <submittedName>
        <fullName evidence="1">Uncharacterized protein</fullName>
    </submittedName>
</protein>
<evidence type="ECO:0000313" key="2">
    <source>
        <dbReference type="Proteomes" id="UP001596289"/>
    </source>
</evidence>